<gene>
    <name evidence="2" type="primary">ttuB_3</name>
    <name evidence="2" type="ORF">PFLmoz3_00708</name>
</gene>
<dbReference type="SUPFAM" id="SSF103473">
    <property type="entry name" value="MFS general substrate transporter"/>
    <property type="match status" value="1"/>
</dbReference>
<evidence type="ECO:0000313" key="2">
    <source>
        <dbReference type="EMBL" id="KWV89595.1"/>
    </source>
</evidence>
<keyword evidence="1" id="KW-1133">Transmembrane helix</keyword>
<dbReference type="EMBL" id="LCYA01000029">
    <property type="protein sequence ID" value="KWV89595.1"/>
    <property type="molecule type" value="Genomic_DNA"/>
</dbReference>
<comment type="caution">
    <text evidence="2">The sequence shown here is derived from an EMBL/GenBank/DDBJ whole genome shotgun (WGS) entry which is preliminary data.</text>
</comment>
<evidence type="ECO:0000313" key="3">
    <source>
        <dbReference type="Proteomes" id="UP000061348"/>
    </source>
</evidence>
<organism evidence="2 3">
    <name type="scientific">Pseudomonas fluorescens</name>
    <dbReference type="NCBI Taxonomy" id="294"/>
    <lineage>
        <taxon>Bacteria</taxon>
        <taxon>Pseudomonadati</taxon>
        <taxon>Pseudomonadota</taxon>
        <taxon>Gammaproteobacteria</taxon>
        <taxon>Pseudomonadales</taxon>
        <taxon>Pseudomonadaceae</taxon>
        <taxon>Pseudomonas</taxon>
    </lineage>
</organism>
<name>A0A109LLI5_PSEFL</name>
<dbReference type="Gene3D" id="1.20.1250.20">
    <property type="entry name" value="MFS general substrate transporter like domains"/>
    <property type="match status" value="1"/>
</dbReference>
<evidence type="ECO:0000256" key="1">
    <source>
        <dbReference type="SAM" id="Phobius"/>
    </source>
</evidence>
<feature type="transmembrane region" description="Helical" evidence="1">
    <location>
        <begin position="65"/>
        <end position="82"/>
    </location>
</feature>
<dbReference type="AlphaFoldDB" id="A0A109LLI5"/>
<dbReference type="InterPro" id="IPR036259">
    <property type="entry name" value="MFS_trans_sf"/>
</dbReference>
<keyword evidence="1" id="KW-0472">Membrane</keyword>
<reference evidence="2 3" key="1">
    <citation type="submission" date="2015-05" db="EMBL/GenBank/DDBJ databases">
        <title>A genomic and transcriptomic approach to investigate the blue pigment phenotype in Pseudomonas fluorescens.</title>
        <authorList>
            <person name="Andreani N.A."/>
            <person name="Cardazzo B."/>
        </authorList>
    </citation>
    <scope>NUCLEOTIDE SEQUENCE [LARGE SCALE GENOMIC DNA]</scope>
    <source>
        <strain evidence="2 3">Ps_22</strain>
    </source>
</reference>
<keyword evidence="1" id="KW-0812">Transmembrane</keyword>
<sequence length="92" mass="9502">MGGLLVAGMGASAALPMFWQLPPAFLSHTTQAAGIAMISSFGSIAAFLAPYLIGWMRDATQSASLALYVLALFIALGGLLVLRTQAAIVNPH</sequence>
<dbReference type="PATRIC" id="fig|294.194.peg.806"/>
<protein>
    <submittedName>
        <fullName evidence="2">Putative tartrate transporter</fullName>
    </submittedName>
</protein>
<proteinExistence type="predicted"/>
<feature type="transmembrane region" description="Helical" evidence="1">
    <location>
        <begin position="30"/>
        <end position="53"/>
    </location>
</feature>
<dbReference type="Proteomes" id="UP000061348">
    <property type="component" value="Unassembled WGS sequence"/>
</dbReference>
<accession>A0A109LLI5</accession>